<feature type="compositionally biased region" description="Basic and acidic residues" evidence="7">
    <location>
        <begin position="638"/>
        <end position="651"/>
    </location>
</feature>
<dbReference type="EMBL" id="KE145371">
    <property type="protein sequence ID" value="EPE25659.1"/>
    <property type="molecule type" value="Genomic_DNA"/>
</dbReference>
<feature type="compositionally biased region" description="Polar residues" evidence="7">
    <location>
        <begin position="16"/>
        <end position="48"/>
    </location>
</feature>
<feature type="region of interest" description="Disordered" evidence="7">
    <location>
        <begin position="449"/>
        <end position="520"/>
    </location>
</feature>
<evidence type="ECO:0000256" key="5">
    <source>
        <dbReference type="ARBA" id="ARBA00023242"/>
    </source>
</evidence>
<keyword evidence="5" id="KW-0539">Nucleus</keyword>
<dbReference type="HOGENOM" id="CLU_000315_2_8_1"/>
<evidence type="ECO:0000256" key="1">
    <source>
        <dbReference type="ARBA" id="ARBA00004123"/>
    </source>
</evidence>
<feature type="compositionally biased region" description="Basic and acidic residues" evidence="7">
    <location>
        <begin position="1314"/>
        <end position="1330"/>
    </location>
</feature>
<dbReference type="GeneID" id="19460629"/>
<dbReference type="SMART" id="SM00490">
    <property type="entry name" value="HELICc"/>
    <property type="match status" value="1"/>
</dbReference>
<feature type="compositionally biased region" description="Polar residues" evidence="7">
    <location>
        <begin position="588"/>
        <end position="619"/>
    </location>
</feature>
<dbReference type="InterPro" id="IPR012935">
    <property type="entry name" value="NuBaID_N"/>
</dbReference>
<feature type="compositionally biased region" description="Basic and acidic residues" evidence="7">
    <location>
        <begin position="566"/>
        <end position="578"/>
    </location>
</feature>
<organism evidence="10 11">
    <name type="scientific">Glarea lozoyensis (strain ATCC 20868 / MF5171)</name>
    <dbReference type="NCBI Taxonomy" id="1116229"/>
    <lineage>
        <taxon>Eukaryota</taxon>
        <taxon>Fungi</taxon>
        <taxon>Dikarya</taxon>
        <taxon>Ascomycota</taxon>
        <taxon>Pezizomycotina</taxon>
        <taxon>Leotiomycetes</taxon>
        <taxon>Helotiales</taxon>
        <taxon>Helotiaceae</taxon>
        <taxon>Glarea</taxon>
    </lineage>
</organism>
<feature type="compositionally biased region" description="Basic residues" evidence="7">
    <location>
        <begin position="1228"/>
        <end position="1246"/>
    </location>
</feature>
<dbReference type="GO" id="GO:0016787">
    <property type="term" value="F:hydrolase activity"/>
    <property type="evidence" value="ECO:0007669"/>
    <property type="project" value="UniProtKB-KW"/>
</dbReference>
<reference evidence="10 11" key="1">
    <citation type="journal article" date="2013" name="BMC Genomics">
        <title>Genomics-driven discovery of the pneumocandin biosynthetic gene cluster in the fungus Glarea lozoyensis.</title>
        <authorList>
            <person name="Chen L."/>
            <person name="Yue Q."/>
            <person name="Zhang X."/>
            <person name="Xiang M."/>
            <person name="Wang C."/>
            <person name="Li S."/>
            <person name="Che Y."/>
            <person name="Ortiz-Lopez F.J."/>
            <person name="Bills G.F."/>
            <person name="Liu X."/>
            <person name="An Z."/>
        </authorList>
    </citation>
    <scope>NUCLEOTIDE SEQUENCE [LARGE SCALE GENOMIC DNA]</scope>
    <source>
        <strain evidence="11">ATCC 20868 / MF5171</strain>
    </source>
</reference>
<keyword evidence="6" id="KW-0175">Coiled coil</keyword>
<evidence type="ECO:0000256" key="2">
    <source>
        <dbReference type="ARBA" id="ARBA00022741"/>
    </source>
</evidence>
<comment type="subcellular location">
    <subcellularLocation>
        <location evidence="1">Nucleus</location>
    </subcellularLocation>
</comment>
<dbReference type="InterPro" id="IPR050628">
    <property type="entry name" value="SNF2_RAD54_helicase_TF"/>
</dbReference>
<dbReference type="GO" id="GO:0008094">
    <property type="term" value="F:ATP-dependent activity, acting on DNA"/>
    <property type="evidence" value="ECO:0007669"/>
    <property type="project" value="TreeGrafter"/>
</dbReference>
<dbReference type="PANTHER" id="PTHR45626:SF14">
    <property type="entry name" value="ATP-DEPENDENT DNA HELICASE (EUROFUNG)"/>
    <property type="match status" value="1"/>
</dbReference>
<dbReference type="InterPro" id="IPR027417">
    <property type="entry name" value="P-loop_NTPase"/>
</dbReference>
<feature type="compositionally biased region" description="Acidic residues" evidence="7">
    <location>
        <begin position="1331"/>
        <end position="1365"/>
    </location>
</feature>
<dbReference type="STRING" id="1116229.S3CKB6"/>
<dbReference type="KEGG" id="glz:GLAREA_01571"/>
<evidence type="ECO:0000313" key="10">
    <source>
        <dbReference type="EMBL" id="EPE25659.1"/>
    </source>
</evidence>
<feature type="coiled-coil region" evidence="6">
    <location>
        <begin position="763"/>
        <end position="790"/>
    </location>
</feature>
<dbReference type="eggNOG" id="KOG1001">
    <property type="taxonomic scope" value="Eukaryota"/>
</dbReference>
<evidence type="ECO:0000256" key="4">
    <source>
        <dbReference type="ARBA" id="ARBA00022840"/>
    </source>
</evidence>
<dbReference type="PROSITE" id="PS51192">
    <property type="entry name" value="HELICASE_ATP_BIND_1"/>
    <property type="match status" value="1"/>
</dbReference>
<dbReference type="GO" id="GO:0005634">
    <property type="term" value="C:nucleus"/>
    <property type="evidence" value="ECO:0007669"/>
    <property type="project" value="UniProtKB-SubCell"/>
</dbReference>
<dbReference type="SUPFAM" id="SSF52540">
    <property type="entry name" value="P-loop containing nucleoside triphosphate hydrolases"/>
    <property type="match status" value="2"/>
</dbReference>
<keyword evidence="2" id="KW-0547">Nucleotide-binding</keyword>
<evidence type="ECO:0000313" key="11">
    <source>
        <dbReference type="Proteomes" id="UP000016922"/>
    </source>
</evidence>
<gene>
    <name evidence="10" type="ORF">GLAREA_01571</name>
</gene>
<dbReference type="OrthoDB" id="423559at2759"/>
<keyword evidence="3 10" id="KW-0378">Hydrolase</keyword>
<feature type="region of interest" description="Disordered" evidence="7">
    <location>
        <begin position="15"/>
        <end position="64"/>
    </location>
</feature>
<accession>S3CKB6</accession>
<dbReference type="eggNOG" id="KOG4765">
    <property type="taxonomic scope" value="Eukaryota"/>
</dbReference>
<feature type="region of interest" description="Disordered" evidence="7">
    <location>
        <begin position="1567"/>
        <end position="1604"/>
    </location>
</feature>
<evidence type="ECO:0000256" key="6">
    <source>
        <dbReference type="SAM" id="Coils"/>
    </source>
</evidence>
<dbReference type="InterPro" id="IPR000330">
    <property type="entry name" value="SNF2_N"/>
</dbReference>
<dbReference type="PROSITE" id="PS51194">
    <property type="entry name" value="HELICASE_CTER"/>
    <property type="match status" value="1"/>
</dbReference>
<dbReference type="InterPro" id="IPR014001">
    <property type="entry name" value="Helicase_ATP-bd"/>
</dbReference>
<feature type="domain" description="Helicase ATP-binding" evidence="8">
    <location>
        <begin position="833"/>
        <end position="1019"/>
    </location>
</feature>
<protein>
    <submittedName>
        <fullName evidence="10">p-loop containing nucleoside triphosphate hydrolase</fullName>
    </submittedName>
</protein>
<dbReference type="Pfam" id="PF00271">
    <property type="entry name" value="Helicase_C"/>
    <property type="match status" value="1"/>
</dbReference>
<evidence type="ECO:0000256" key="3">
    <source>
        <dbReference type="ARBA" id="ARBA00022801"/>
    </source>
</evidence>
<dbReference type="InterPro" id="IPR038718">
    <property type="entry name" value="SNF2-like_sf"/>
</dbReference>
<evidence type="ECO:0000259" key="9">
    <source>
        <dbReference type="PROSITE" id="PS51194"/>
    </source>
</evidence>
<sequence length="1604" mass="179531">MNVTKRKFNALLNGIGNKSTTSLSSQKDVNNDSSVDLTASSTTDQADSQPKKRRTSGSTSKDIETVSTVKTLATKLSATANMTHKKAASVATTPLNMESPKYAPWDREEFLKRLKSFSNIADWTPKPAKVNEVEWAKRGWVCQKMERVRCCLCNVEILVKLNQKVVDGKVQPVYIEDNIEEALVEKYVELIVSSHDESCLWKQRGCDDTIFKLPLTHAPTTLESLRGRYDELLARKAHLPYDFNIRTPSGFDYDTVLNYLPKNFFAPATQTDVENASTPAVNKVAFTMALFGWQGQRHERLGDQLDSLSCQACFRNLGLWLFRSKEVNSSGEEVVRAPMSYLDTVEEHRDYCPWRNAVSQNGLKAASVSETTAVPGWKVAIRVLKNDYYLRTGKDPKQSIAEVTKPVDDQASEFGSIMDDTEDVKVRDEKDKERWARLRRVKSLFDTKNKRKSAASVKEKAKGTSGFAPQNSLGSSETPSFRSRSPDKNKPQHQNLPRSTWTTSDWEGSSPFRDFKVPSPLSEIGNSTSILSQDTPGSTSFVFGEKRLSAPTTESPIPFVFGASKQHSDNKMVNERSPAKVPLRPVVPNTQAPQMSQSSDYPKPSQSNVPQFGQSSLPQSPLPKIPQKSSNMFIQPKSRPEHHRENDRPAHPHMDAIKEKAKEFFNPLIPRAPAAYNAPVAAPMPAATTYTTTKAAPAPTFSSFGGTSSFSTVNGRSNYIDLTLSNHRATENDYDPFSFVDPAKAQADLKALFEGVIDDDDEIPRTRSRRKKKEAEIEDLADKLKAMDVQEEEKFEVEEEEDDGTVEGIKVKLLPHQTEGFDWLMAKELGTSKKKGKAPKGGILADDMGLGKTLQSIALIVNNPRPKDADSIAKRKLPAGVEKCTLVVAPLALIRQWELEIKDKVEESHSLRVVVHHGPQRTKRFSDLKKYDVVITTYQILVSEFGNSSTDEDGLKVGCFGLHWYRVILDEAHTIKNRNAKATQACYALRSEYRWCLTGTPMQNNLDELQSLIKFLRIPPYDNVREFKDQIDKPMKNGRGDLALKRLRTILMTFMKRRTKDILLKEGALNPGGKPSAPGAASTTGFKVTERKIVKIAAEFSDEERRFYERLEARTDASIEQMMSGEKINYASALVMLLRLRQACNHPKLVGGKLATDSDALAAEAGPSKKAKSTSSEVDEMADMFSSMGVTSKKCEVCQLELGKQAIEDGAVRCLDCEADLEGIEKKPKSKREKKEKKHKHRHEKKVAKEIVRKPRNRAIITDSDDEEETQEGSWVVPEDQRGSLKLGKAGGVDDEDAEGGGRWLDSDDDDSFPDVKDIGTQKKPIKLDESATESDSDEDSDSDSDSASESGDEVEDEFGSDEDKELSTVATSTKITHLMKILGNEVAEHKFIVFSQFTSMLDLIEPFLRQKGFKFTRYDGKMKNDLREASLNRLRNDPNCRILLCSLKCGSLGLNLTAATRVVILEPFWNPFVEEQAIDRVHRLTQKIDVIVYKITVADSVEERILDLQEKKRELAKQTIEGGKQGGIGKLGMKEILSLFKRDAEHSHPVQPDQLNLHTKPRILKEMGVTSSSNDYSSSRERKATPPMRQSTVKEDEVYGRRW</sequence>
<feature type="compositionally biased region" description="Polar residues" evidence="7">
    <location>
        <begin position="467"/>
        <end position="483"/>
    </location>
</feature>
<dbReference type="PANTHER" id="PTHR45626">
    <property type="entry name" value="TRANSCRIPTION TERMINATION FACTOR 2-RELATED"/>
    <property type="match status" value="1"/>
</dbReference>
<keyword evidence="11" id="KW-1185">Reference proteome</keyword>
<dbReference type="GO" id="GO:0008270">
    <property type="term" value="F:zinc ion binding"/>
    <property type="evidence" value="ECO:0007669"/>
    <property type="project" value="InterPro"/>
</dbReference>
<dbReference type="Gene3D" id="3.40.50.10810">
    <property type="entry name" value="Tandem AAA-ATPase domain"/>
    <property type="match status" value="1"/>
</dbReference>
<feature type="compositionally biased region" description="Polar residues" evidence="7">
    <location>
        <begin position="492"/>
        <end position="507"/>
    </location>
</feature>
<proteinExistence type="predicted"/>
<dbReference type="InterPro" id="IPR013909">
    <property type="entry name" value="NuBaID_C"/>
</dbReference>
<dbReference type="InterPro" id="IPR001650">
    <property type="entry name" value="Helicase_C-like"/>
</dbReference>
<feature type="region of interest" description="Disordered" evidence="7">
    <location>
        <begin position="1227"/>
        <end position="1368"/>
    </location>
</feature>
<feature type="domain" description="Helicase C-terminal" evidence="9">
    <location>
        <begin position="1375"/>
        <end position="1529"/>
    </location>
</feature>
<dbReference type="FunFam" id="3.40.50.10810:FF:000053">
    <property type="entry name" value="SNF2 family helicase/ATPase, putative"/>
    <property type="match status" value="1"/>
</dbReference>
<dbReference type="GO" id="GO:0006281">
    <property type="term" value="P:DNA repair"/>
    <property type="evidence" value="ECO:0007669"/>
    <property type="project" value="TreeGrafter"/>
</dbReference>
<dbReference type="Pfam" id="PF07967">
    <property type="entry name" value="zf-C3HC"/>
    <property type="match status" value="1"/>
</dbReference>
<feature type="region of interest" description="Disordered" evidence="7">
    <location>
        <begin position="563"/>
        <end position="651"/>
    </location>
</feature>
<keyword evidence="4" id="KW-0067">ATP-binding</keyword>
<dbReference type="InterPro" id="IPR049730">
    <property type="entry name" value="SNF2/RAD54-like_C"/>
</dbReference>
<evidence type="ECO:0000259" key="8">
    <source>
        <dbReference type="PROSITE" id="PS51192"/>
    </source>
</evidence>
<evidence type="ECO:0000256" key="7">
    <source>
        <dbReference type="SAM" id="MobiDB-lite"/>
    </source>
</evidence>
<dbReference type="CDD" id="cd18793">
    <property type="entry name" value="SF2_C_SNF"/>
    <property type="match status" value="1"/>
</dbReference>
<dbReference type="Gene3D" id="3.40.50.300">
    <property type="entry name" value="P-loop containing nucleotide triphosphate hydrolases"/>
    <property type="match status" value="2"/>
</dbReference>
<dbReference type="Pfam" id="PF00176">
    <property type="entry name" value="SNF2-rel_dom"/>
    <property type="match status" value="1"/>
</dbReference>
<feature type="compositionally biased region" description="Basic and acidic residues" evidence="7">
    <location>
        <begin position="1593"/>
        <end position="1604"/>
    </location>
</feature>
<dbReference type="CDD" id="cd18008">
    <property type="entry name" value="DEXDc_SHPRH-like"/>
    <property type="match status" value="1"/>
</dbReference>
<dbReference type="GO" id="GO:0005524">
    <property type="term" value="F:ATP binding"/>
    <property type="evidence" value="ECO:0007669"/>
    <property type="project" value="UniProtKB-KW"/>
</dbReference>
<dbReference type="RefSeq" id="XP_008086978.1">
    <property type="nucleotide sequence ID" value="XM_008088787.1"/>
</dbReference>
<name>S3CKB6_GLAL2</name>
<dbReference type="Proteomes" id="UP000016922">
    <property type="component" value="Unassembled WGS sequence"/>
</dbReference>
<dbReference type="SMART" id="SM00487">
    <property type="entry name" value="DEXDc"/>
    <property type="match status" value="1"/>
</dbReference>
<dbReference type="Pfam" id="PF08600">
    <property type="entry name" value="NuBaID_C"/>
    <property type="match status" value="1"/>
</dbReference>